<accession>A0AAD1Y1Q5</accession>
<organism evidence="1 2">
    <name type="scientific">Euplotes crassus</name>
    <dbReference type="NCBI Taxonomy" id="5936"/>
    <lineage>
        <taxon>Eukaryota</taxon>
        <taxon>Sar</taxon>
        <taxon>Alveolata</taxon>
        <taxon>Ciliophora</taxon>
        <taxon>Intramacronucleata</taxon>
        <taxon>Spirotrichea</taxon>
        <taxon>Hypotrichia</taxon>
        <taxon>Euplotida</taxon>
        <taxon>Euplotidae</taxon>
        <taxon>Moneuplotes</taxon>
    </lineage>
</organism>
<name>A0AAD1Y1Q5_EUPCR</name>
<dbReference type="AlphaFoldDB" id="A0AAD1Y1Q5"/>
<protein>
    <submittedName>
        <fullName evidence="1">Uncharacterized protein</fullName>
    </submittedName>
</protein>
<evidence type="ECO:0000313" key="2">
    <source>
        <dbReference type="Proteomes" id="UP001295684"/>
    </source>
</evidence>
<sequence>MTELFTPYNYVQKNYYHHKHPLKTAKTGLSNTPYGKLQKGYQNMLFSNELDNNDDVLHHLLKIEQLDHQTKILIDQFKILESCPLRGSLKRRMSLQTGTESLLIGKQNLFSSIPREMLIQNIFEIHRNASKGSTISTGDKFEKSFKRNDTVHKSALRRFRRFYRKLFKTQNARIVKKRYVNCKVRLLFNKMLKTLKTIIPEECITDDVVYLAMGIIGLRDPSALPCSPTVLREIIDIVDCARKFSKKKYEACLRSESFKVLLQKYTEISTNSQQRALLLNEPH</sequence>
<comment type="caution">
    <text evidence="1">The sequence shown here is derived from an EMBL/GenBank/DDBJ whole genome shotgun (WGS) entry which is preliminary data.</text>
</comment>
<evidence type="ECO:0000313" key="1">
    <source>
        <dbReference type="EMBL" id="CAI2383058.1"/>
    </source>
</evidence>
<keyword evidence="2" id="KW-1185">Reference proteome</keyword>
<dbReference type="EMBL" id="CAMPGE010025283">
    <property type="protein sequence ID" value="CAI2383058.1"/>
    <property type="molecule type" value="Genomic_DNA"/>
</dbReference>
<gene>
    <name evidence="1" type="ORF">ECRASSUSDP1_LOCUS24549</name>
</gene>
<reference evidence="1" key="1">
    <citation type="submission" date="2023-07" db="EMBL/GenBank/DDBJ databases">
        <authorList>
            <consortium name="AG Swart"/>
            <person name="Singh M."/>
            <person name="Singh A."/>
            <person name="Seah K."/>
            <person name="Emmerich C."/>
        </authorList>
    </citation>
    <scope>NUCLEOTIDE SEQUENCE</scope>
    <source>
        <strain evidence="1">DP1</strain>
    </source>
</reference>
<dbReference type="Proteomes" id="UP001295684">
    <property type="component" value="Unassembled WGS sequence"/>
</dbReference>
<proteinExistence type="predicted"/>